<feature type="transmembrane region" description="Helical" evidence="2">
    <location>
        <begin position="92"/>
        <end position="111"/>
    </location>
</feature>
<dbReference type="Pfam" id="PF13968">
    <property type="entry name" value="DUF4220"/>
    <property type="match status" value="2"/>
</dbReference>
<dbReference type="AlphaFoldDB" id="A0A8J4VE65"/>
<organism evidence="4 5">
    <name type="scientific">Castanea mollissima</name>
    <name type="common">Chinese chestnut</name>
    <dbReference type="NCBI Taxonomy" id="60419"/>
    <lineage>
        <taxon>Eukaryota</taxon>
        <taxon>Viridiplantae</taxon>
        <taxon>Streptophyta</taxon>
        <taxon>Embryophyta</taxon>
        <taxon>Tracheophyta</taxon>
        <taxon>Spermatophyta</taxon>
        <taxon>Magnoliopsida</taxon>
        <taxon>eudicotyledons</taxon>
        <taxon>Gunneridae</taxon>
        <taxon>Pentapetalae</taxon>
        <taxon>rosids</taxon>
        <taxon>fabids</taxon>
        <taxon>Fagales</taxon>
        <taxon>Fagaceae</taxon>
        <taxon>Castanea</taxon>
    </lineage>
</organism>
<feature type="transmembrane region" description="Helical" evidence="2">
    <location>
        <begin position="274"/>
        <end position="291"/>
    </location>
</feature>
<feature type="transmembrane region" description="Helical" evidence="2">
    <location>
        <begin position="303"/>
        <end position="324"/>
    </location>
</feature>
<feature type="domain" description="DUF4220" evidence="3">
    <location>
        <begin position="15"/>
        <end position="412"/>
    </location>
</feature>
<accession>A0A8J4VE65</accession>
<evidence type="ECO:0000259" key="3">
    <source>
        <dbReference type="Pfam" id="PF13968"/>
    </source>
</evidence>
<dbReference type="Proteomes" id="UP000737018">
    <property type="component" value="Unassembled WGS sequence"/>
</dbReference>
<feature type="transmembrane region" description="Helical" evidence="2">
    <location>
        <begin position="52"/>
        <end position="71"/>
    </location>
</feature>
<comment type="caution">
    <text evidence="4">The sequence shown here is derived from an EMBL/GenBank/DDBJ whole genome shotgun (WGS) entry which is preliminary data.</text>
</comment>
<dbReference type="Pfam" id="PF04578">
    <property type="entry name" value="DUF594"/>
    <property type="match status" value="1"/>
</dbReference>
<evidence type="ECO:0000313" key="4">
    <source>
        <dbReference type="EMBL" id="KAF3954867.1"/>
    </source>
</evidence>
<keyword evidence="5" id="KW-1185">Reference proteome</keyword>
<name>A0A8J4VE65_9ROSI</name>
<evidence type="ECO:0000256" key="2">
    <source>
        <dbReference type="SAM" id="Phobius"/>
    </source>
</evidence>
<feature type="region of interest" description="Disordered" evidence="1">
    <location>
        <begin position="362"/>
        <end position="383"/>
    </location>
</feature>
<sequence length="906" mass="104808">MRKKTAKKCVTFIIWSAYLLADWAASFAVGLVFDNEGKYASAQDKGDEAKGAEADTGLLLVLWVPFLLLMVGGQDRITSFAVQDNELWLRHLIWLFLQLCTTGFVFIQSVHQNRLWIPTLLLLLAGTIKYAERIVALYLASSDSFGTSVLKDPNPGPNYEKLMREYKHYRDSNVPVDFAKFPDIESGGVNVKYDRFSGNLSDSELVQYAHRFANMYKGLIVNLMFSSREHKESREFFSKRTAEDALRILEIELNIFYDLLHTKVVVKNFNLGKMVQYMSFGFVVSALALFHKKDKYGFKSFDLKLTYILFFGVLGLDVVSHLLWMFSDWSTVSANYFPLAKIQSRIFYKLLLLKRPRWKKTKQKNRWSKPKSEESGKETTPATPKIQWLEASTPIIFKRWSETLSQFNFIEYCCKESGSESIFRIMMTNMPKSMHIKDFIEQKKNDFFLKRSVFPLSLPKELWEFIFDELLEKSRYVDDPEEAKRISSARGDWILENGNLIIDDSTLKRLMYYVKDVAYDESLLLWHIATELCYNTDDEHSHIILDRELSKCLSDYMMYLLHQQPSLMSEVSGIAKQRFRDTLAEAQRFFSQQQRRRGQLRIDYKGILAVDTSRKPADVKGNLSKSALFDATRLAKEIQKLGSEKWKVTSKVWVELLSYAASRSRGNGHVQQLSRGGELLTFVWLLMAHLGLRESWVETRIRTRLVGLEELGLEAQSCKWDMPLEPQAQWDQRTTPHAYLLADWAASFAVGLVFDSEEKYTYGPDKVDDTGFLLVLWAPFLLLMVGGQDGITSFAVQDNELWLRHLIWLILQVSTTGFVFFQSVHQNRLWIPTLLLLLAGTIEYSERTIALYLASLDSFGTSVLKEPNPNYERLMRTYSHYEASNVPVQFVLSDEKKSQDYLTYNV</sequence>
<keyword evidence="2" id="KW-1133">Transmembrane helix</keyword>
<feature type="domain" description="DUF4220" evidence="3">
    <location>
        <begin position="738"/>
        <end position="879"/>
    </location>
</feature>
<keyword evidence="2" id="KW-0812">Transmembrane</keyword>
<proteinExistence type="predicted"/>
<dbReference type="PANTHER" id="PTHR31325">
    <property type="entry name" value="OS01G0798800 PROTEIN-RELATED"/>
    <property type="match status" value="1"/>
</dbReference>
<feature type="transmembrane region" description="Helical" evidence="2">
    <location>
        <begin position="802"/>
        <end position="821"/>
    </location>
</feature>
<reference evidence="4" key="1">
    <citation type="submission" date="2020-03" db="EMBL/GenBank/DDBJ databases">
        <title>Castanea mollissima Vanexum genome sequencing.</title>
        <authorList>
            <person name="Staton M."/>
        </authorList>
    </citation>
    <scope>NUCLEOTIDE SEQUENCE</scope>
    <source>
        <tissue evidence="4">Leaf</tissue>
    </source>
</reference>
<keyword evidence="2" id="KW-0472">Membrane</keyword>
<dbReference type="InterPro" id="IPR025315">
    <property type="entry name" value="DUF4220"/>
</dbReference>
<gene>
    <name evidence="4" type="ORF">CMV_019843</name>
</gene>
<feature type="transmembrane region" description="Helical" evidence="2">
    <location>
        <begin position="772"/>
        <end position="796"/>
    </location>
</feature>
<evidence type="ECO:0000256" key="1">
    <source>
        <dbReference type="SAM" id="MobiDB-lite"/>
    </source>
</evidence>
<dbReference type="OrthoDB" id="1512465at2759"/>
<protein>
    <recommendedName>
        <fullName evidence="3">DUF4220 domain-containing protein</fullName>
    </recommendedName>
</protein>
<dbReference type="InterPro" id="IPR007658">
    <property type="entry name" value="DUF594"/>
</dbReference>
<dbReference type="EMBL" id="JRKL02003558">
    <property type="protein sequence ID" value="KAF3954867.1"/>
    <property type="molecule type" value="Genomic_DNA"/>
</dbReference>
<evidence type="ECO:0000313" key="5">
    <source>
        <dbReference type="Proteomes" id="UP000737018"/>
    </source>
</evidence>